<comment type="caution">
    <text evidence="1">The sequence shown here is derived from an EMBL/GenBank/DDBJ whole genome shotgun (WGS) entry which is preliminary data.</text>
</comment>
<reference evidence="1" key="1">
    <citation type="thesis" date="2020" institute="ProQuest LLC" country="789 East Eisenhower Parkway, Ann Arbor, MI, USA">
        <title>Comparative Genomics and Chromosome Evolution.</title>
        <authorList>
            <person name="Mudd A.B."/>
        </authorList>
    </citation>
    <scope>NUCLEOTIDE SEQUENCE</scope>
    <source>
        <strain evidence="1">1538</strain>
        <tissue evidence="1">Blood</tissue>
    </source>
</reference>
<protein>
    <submittedName>
        <fullName evidence="1">Uncharacterized protein</fullName>
    </submittedName>
</protein>
<gene>
    <name evidence="1" type="ORF">GDO54_009450</name>
</gene>
<dbReference type="Proteomes" id="UP001181693">
    <property type="component" value="Unassembled WGS sequence"/>
</dbReference>
<organism evidence="1 2">
    <name type="scientific">Pyxicephalus adspersus</name>
    <name type="common">African bullfrog</name>
    <dbReference type="NCBI Taxonomy" id="30357"/>
    <lineage>
        <taxon>Eukaryota</taxon>
        <taxon>Metazoa</taxon>
        <taxon>Chordata</taxon>
        <taxon>Craniata</taxon>
        <taxon>Vertebrata</taxon>
        <taxon>Euteleostomi</taxon>
        <taxon>Amphibia</taxon>
        <taxon>Batrachia</taxon>
        <taxon>Anura</taxon>
        <taxon>Neobatrachia</taxon>
        <taxon>Ranoidea</taxon>
        <taxon>Pyxicephalidae</taxon>
        <taxon>Pyxicephalinae</taxon>
        <taxon>Pyxicephalus</taxon>
    </lineage>
</organism>
<proteinExistence type="predicted"/>
<dbReference type="AlphaFoldDB" id="A0AAV3ARA1"/>
<sequence length="85" mass="9472">MPGIKLTWLYASPTLPTNKPLPHTCYTALSLNDSFLFSFFNKKINPALELKIKSNVVRNIFWGVATVDNLAALIPGVTSQRLHLC</sequence>
<evidence type="ECO:0000313" key="2">
    <source>
        <dbReference type="Proteomes" id="UP001181693"/>
    </source>
</evidence>
<name>A0AAV3ARA1_PYXAD</name>
<accession>A0AAV3ARA1</accession>
<keyword evidence="2" id="KW-1185">Reference proteome</keyword>
<dbReference type="EMBL" id="DYDO01000003">
    <property type="protein sequence ID" value="DBA29202.1"/>
    <property type="molecule type" value="Genomic_DNA"/>
</dbReference>
<evidence type="ECO:0000313" key="1">
    <source>
        <dbReference type="EMBL" id="DBA29202.1"/>
    </source>
</evidence>